<dbReference type="Pfam" id="PF01144">
    <property type="entry name" value="CoA_trans"/>
    <property type="match status" value="1"/>
</dbReference>
<dbReference type="SMART" id="SM00882">
    <property type="entry name" value="CoA_trans"/>
    <property type="match status" value="1"/>
</dbReference>
<keyword evidence="2" id="KW-0808">Transferase</keyword>
<proteinExistence type="inferred from homology"/>
<reference evidence="2 3" key="1">
    <citation type="submission" date="2021-03" db="EMBL/GenBank/DDBJ databases">
        <title>Sequencing the genomes of 1000 actinobacteria strains.</title>
        <authorList>
            <person name="Klenk H.-P."/>
        </authorList>
    </citation>
    <scope>NUCLEOTIDE SEQUENCE [LARGE SCALE GENOMIC DNA]</scope>
    <source>
        <strain evidence="2 3">DSM 45256</strain>
    </source>
</reference>
<gene>
    <name evidence="2" type="ORF">JOF36_003483</name>
</gene>
<dbReference type="RefSeq" id="WP_210027962.1">
    <property type="nucleotide sequence ID" value="NZ_JAGINU010000001.1"/>
</dbReference>
<evidence type="ECO:0000313" key="3">
    <source>
        <dbReference type="Proteomes" id="UP001519295"/>
    </source>
</evidence>
<dbReference type="PANTHER" id="PTHR43293">
    <property type="entry name" value="ACETATE COA-TRANSFERASE YDIF"/>
    <property type="match status" value="1"/>
</dbReference>
<dbReference type="InterPro" id="IPR004165">
    <property type="entry name" value="CoA_trans_fam_I"/>
</dbReference>
<comment type="similarity">
    <text evidence="1">Belongs to the 3-oxoacid CoA-transferase subunit B family.</text>
</comment>
<evidence type="ECO:0000313" key="2">
    <source>
        <dbReference type="EMBL" id="MBP2367787.1"/>
    </source>
</evidence>
<sequence>MPNPIRPFDEALTLVPDGARLGVGGVLLRRKPIAFLDALATAGRRDLRVHSFLASLDAELLAVRGALAEMHSGYVGFEQLGRAIGYEAAVRAGRLTAHEYSELLFVTGLRAAGAGLPFLPTRGATGSDLLAELGLRGVTCPYTGEEVVAVPAMRLDVAVVHASAAGADGTVLGPAEADFLHDADAVLARAADVVIVTVERILDDERAHAARHRALLFGHEVDAVVVAPGGARPTALPGEYPADLAGLRRYLADPGGGLDPLLAAASAAAAAGTGARR</sequence>
<dbReference type="Gene3D" id="3.40.1080.10">
    <property type="entry name" value="Glutaconate Coenzyme A-transferase"/>
    <property type="match status" value="1"/>
</dbReference>
<dbReference type="PANTHER" id="PTHR43293:SF3">
    <property type="entry name" value="CHOLESTEROL RING-CLEAVING HYDROLASE IPDB SUBUNIT"/>
    <property type="match status" value="1"/>
</dbReference>
<organism evidence="2 3">
    <name type="scientific">Pseudonocardia parietis</name>
    <dbReference type="NCBI Taxonomy" id="570936"/>
    <lineage>
        <taxon>Bacteria</taxon>
        <taxon>Bacillati</taxon>
        <taxon>Actinomycetota</taxon>
        <taxon>Actinomycetes</taxon>
        <taxon>Pseudonocardiales</taxon>
        <taxon>Pseudonocardiaceae</taxon>
        <taxon>Pseudonocardia</taxon>
    </lineage>
</organism>
<protein>
    <submittedName>
        <fullName evidence="2">Glutaconate CoA-transferase subunit A</fullName>
        <ecNumber evidence="2">2.8.3.12</ecNumber>
    </submittedName>
</protein>
<keyword evidence="3" id="KW-1185">Reference proteome</keyword>
<name>A0ABS4VV45_9PSEU</name>
<dbReference type="Proteomes" id="UP001519295">
    <property type="component" value="Unassembled WGS sequence"/>
</dbReference>
<dbReference type="Gene3D" id="3.30.30.40">
    <property type="match status" value="1"/>
</dbReference>
<accession>A0ABS4VV45</accession>
<dbReference type="EMBL" id="JAGINU010000001">
    <property type="protein sequence ID" value="MBP2367787.1"/>
    <property type="molecule type" value="Genomic_DNA"/>
</dbReference>
<dbReference type="SUPFAM" id="SSF100950">
    <property type="entry name" value="NagB/RpiA/CoA transferase-like"/>
    <property type="match status" value="1"/>
</dbReference>
<dbReference type="InterPro" id="IPR037171">
    <property type="entry name" value="NagB/RpiA_transferase-like"/>
</dbReference>
<dbReference type="EC" id="2.8.3.12" evidence="2"/>
<comment type="caution">
    <text evidence="2">The sequence shown here is derived from an EMBL/GenBank/DDBJ whole genome shotgun (WGS) entry which is preliminary data.</text>
</comment>
<evidence type="ECO:0000256" key="1">
    <source>
        <dbReference type="ARBA" id="ARBA00007047"/>
    </source>
</evidence>
<dbReference type="GO" id="GO:0018730">
    <property type="term" value="F:glutaconate CoA-transferase activity"/>
    <property type="evidence" value="ECO:0007669"/>
    <property type="project" value="UniProtKB-EC"/>
</dbReference>